<keyword evidence="6 9" id="KW-0862">Zinc</keyword>
<feature type="binding site" evidence="9">
    <location>
        <begin position="102"/>
        <end position="103"/>
    </location>
    <ligand>
        <name>substrate</name>
    </ligand>
</feature>
<reference evidence="11" key="1">
    <citation type="submission" date="2008-06" db="EMBL/GenBank/DDBJ databases">
        <title>Complete sequence of Chlorobium phaeobacteroides BS1.</title>
        <authorList>
            <consortium name="US DOE Joint Genome Institute"/>
            <person name="Lucas S."/>
            <person name="Copeland A."/>
            <person name="Lapidus A."/>
            <person name="Glavina del Rio T."/>
            <person name="Dalin E."/>
            <person name="Tice H."/>
            <person name="Bruce D."/>
            <person name="Goodwin L."/>
            <person name="Pitluck S."/>
            <person name="Schmutz J."/>
            <person name="Larimer F."/>
            <person name="Land M."/>
            <person name="Hauser L."/>
            <person name="Kyrpides N."/>
            <person name="Ovchinnikova G."/>
            <person name="Li T."/>
            <person name="Liu Z."/>
            <person name="Zhao F."/>
            <person name="Overmann J."/>
            <person name="Bryant D.A."/>
            <person name="Richardson P."/>
        </authorList>
    </citation>
    <scope>NUCLEOTIDE SEQUENCE [LARGE SCALE GENOMIC DNA]</scope>
    <source>
        <strain evidence="11">BS1</strain>
    </source>
</reference>
<accession>B3EL32</accession>
<feature type="binding site" evidence="9">
    <location>
        <begin position="128"/>
        <end position="130"/>
    </location>
    <ligand>
        <name>substrate</name>
    </ligand>
</feature>
<feature type="binding site" evidence="9">
    <location>
        <position position="133"/>
    </location>
    <ligand>
        <name>substrate</name>
    </ligand>
</feature>
<proteinExistence type="inferred from homology"/>
<dbReference type="InterPro" id="IPR004515">
    <property type="entry name" value="Phosphoheptose_Isoase"/>
</dbReference>
<dbReference type="InterPro" id="IPR001347">
    <property type="entry name" value="SIS_dom"/>
</dbReference>
<sequence>MGAEASDRELTDHARAVLLQSARLKQKVAETQCPVLVDMAQVIAGSFTAGGKLLICGNGGSAADAQHLATELTIRYRSAVVRKALPAIALSADTCALTAGANDLGYDTVFARLVEAYGKEGDVVLGISTSGNSRSVFNALQQGRSLGLHTLGLLGGDGGVIREVSDRSVVVPYAGGADRVQECHIAIGHVIIDCIEQIMGYCG</sequence>
<dbReference type="InterPro" id="IPR035461">
    <property type="entry name" value="GmhA/DiaA"/>
</dbReference>
<comment type="catalytic activity">
    <reaction evidence="1 9">
        <text>2 D-sedoheptulose 7-phosphate = D-glycero-alpha-D-manno-heptose 7-phosphate + D-glycero-beta-D-manno-heptose 7-phosphate</text>
        <dbReference type="Rhea" id="RHEA:27489"/>
        <dbReference type="ChEBI" id="CHEBI:57483"/>
        <dbReference type="ChEBI" id="CHEBI:60203"/>
        <dbReference type="ChEBI" id="CHEBI:60204"/>
        <dbReference type="EC" id="5.3.1.28"/>
    </reaction>
</comment>
<feature type="binding site" evidence="9">
    <location>
        <position position="71"/>
    </location>
    <ligand>
        <name>substrate</name>
    </ligand>
</feature>
<evidence type="ECO:0000256" key="1">
    <source>
        <dbReference type="ARBA" id="ARBA00000348"/>
    </source>
</evidence>
<dbReference type="GO" id="GO:0005737">
    <property type="term" value="C:cytoplasm"/>
    <property type="evidence" value="ECO:0007669"/>
    <property type="project" value="UniProtKB-SubCell"/>
</dbReference>
<dbReference type="SUPFAM" id="SSF53697">
    <property type="entry name" value="SIS domain"/>
    <property type="match status" value="1"/>
</dbReference>
<dbReference type="GO" id="GO:0008968">
    <property type="term" value="F:D-sedoheptulose 7-phosphate isomerase activity"/>
    <property type="evidence" value="ECO:0007669"/>
    <property type="project" value="UniProtKB-UniRule"/>
</dbReference>
<dbReference type="GO" id="GO:0097367">
    <property type="term" value="F:carbohydrate derivative binding"/>
    <property type="evidence" value="ECO:0007669"/>
    <property type="project" value="InterPro"/>
</dbReference>
<dbReference type="PROSITE" id="PS51464">
    <property type="entry name" value="SIS"/>
    <property type="match status" value="1"/>
</dbReference>
<evidence type="ECO:0000256" key="7">
    <source>
        <dbReference type="ARBA" id="ARBA00023235"/>
    </source>
</evidence>
<evidence type="ECO:0000256" key="8">
    <source>
        <dbReference type="ARBA" id="ARBA00023277"/>
    </source>
</evidence>
<evidence type="ECO:0000256" key="3">
    <source>
        <dbReference type="ARBA" id="ARBA00009894"/>
    </source>
</evidence>
<dbReference type="HOGENOM" id="CLU_080999_4_0_10"/>
<comment type="subcellular location">
    <subcellularLocation>
        <location evidence="2 9">Cytoplasm</location>
    </subcellularLocation>
</comment>
<comment type="function">
    <text evidence="9">Catalyzes the isomerization of sedoheptulose 7-phosphate in D-glycero-D-manno-heptose 7-phosphate.</text>
</comment>
<feature type="binding site" evidence="9">
    <location>
        <position position="189"/>
    </location>
    <ligand>
        <name>Zn(2+)</name>
        <dbReference type="ChEBI" id="CHEBI:29105"/>
    </ligand>
</feature>
<dbReference type="HAMAP" id="MF_00067">
    <property type="entry name" value="GmhA"/>
    <property type="match status" value="1"/>
</dbReference>
<comment type="miscellaneous">
    <text evidence="9">The reaction produces a racemic mixture of D-glycero-alpha-D-manno-heptose 7-phosphate and D-glycero-beta-D-manno-heptose 7-phosphate.</text>
</comment>
<feature type="binding site" evidence="9">
    <location>
        <position position="67"/>
    </location>
    <ligand>
        <name>Zn(2+)</name>
        <dbReference type="ChEBI" id="CHEBI:29105"/>
    </ligand>
</feature>
<gene>
    <name evidence="9" type="primary">gmhA</name>
    <name evidence="11" type="ordered locus">Cphamn1_0290</name>
</gene>
<dbReference type="AlphaFoldDB" id="B3EL32"/>
<keyword evidence="7 9" id="KW-0413">Isomerase</keyword>
<dbReference type="EMBL" id="CP001101">
    <property type="protein sequence ID" value="ACE03259.1"/>
    <property type="molecule type" value="Genomic_DNA"/>
</dbReference>
<dbReference type="Pfam" id="PF13580">
    <property type="entry name" value="SIS_2"/>
    <property type="match status" value="1"/>
</dbReference>
<evidence type="ECO:0000259" key="10">
    <source>
        <dbReference type="PROSITE" id="PS51464"/>
    </source>
</evidence>
<dbReference type="CDD" id="cd05006">
    <property type="entry name" value="SIS_GmhA"/>
    <property type="match status" value="1"/>
</dbReference>
<name>B3EL32_CHLPB</name>
<dbReference type="EC" id="5.3.1.28" evidence="9"/>
<dbReference type="STRING" id="331678.Cphamn1_0290"/>
<dbReference type="UniPathway" id="UPA00041">
    <property type="reaction ID" value="UER00436"/>
</dbReference>
<evidence type="ECO:0000256" key="6">
    <source>
        <dbReference type="ARBA" id="ARBA00022833"/>
    </source>
</evidence>
<dbReference type="InterPro" id="IPR050099">
    <property type="entry name" value="SIS_GmhA/DiaA_subfam"/>
</dbReference>
<comment type="pathway">
    <text evidence="9">Carbohydrate biosynthesis; D-glycero-D-manno-heptose 7-phosphate biosynthesis; D-glycero-alpha-D-manno-heptose 7-phosphate and D-glycero-beta-D-manno-heptose 7-phosphate from sedoheptulose 7-phosphate: step 1/1.</text>
</comment>
<evidence type="ECO:0000256" key="5">
    <source>
        <dbReference type="ARBA" id="ARBA00022723"/>
    </source>
</evidence>
<feature type="binding site" evidence="9">
    <location>
        <position position="181"/>
    </location>
    <ligand>
        <name>substrate</name>
    </ligand>
</feature>
<keyword evidence="8 9" id="KW-0119">Carbohydrate metabolism</keyword>
<organism evidence="11">
    <name type="scientific">Chlorobium phaeobacteroides (strain BS1)</name>
    <dbReference type="NCBI Taxonomy" id="331678"/>
    <lineage>
        <taxon>Bacteria</taxon>
        <taxon>Pseudomonadati</taxon>
        <taxon>Chlorobiota</taxon>
        <taxon>Chlorobiia</taxon>
        <taxon>Chlorobiales</taxon>
        <taxon>Chlorobiaceae</taxon>
        <taxon>Chlorobium/Pelodictyon group</taxon>
        <taxon>Chlorobium</taxon>
    </lineage>
</organism>
<dbReference type="InterPro" id="IPR046348">
    <property type="entry name" value="SIS_dom_sf"/>
</dbReference>
<evidence type="ECO:0000313" key="11">
    <source>
        <dbReference type="EMBL" id="ACE03259.1"/>
    </source>
</evidence>
<dbReference type="OrthoDB" id="9781311at2"/>
<keyword evidence="4 9" id="KW-0963">Cytoplasm</keyword>
<evidence type="ECO:0000256" key="2">
    <source>
        <dbReference type="ARBA" id="ARBA00004496"/>
    </source>
</evidence>
<keyword evidence="5 9" id="KW-0479">Metal-binding</keyword>
<feature type="domain" description="SIS" evidence="10">
    <location>
        <begin position="43"/>
        <end position="201"/>
    </location>
</feature>
<dbReference type="GO" id="GO:0008270">
    <property type="term" value="F:zinc ion binding"/>
    <property type="evidence" value="ECO:0007669"/>
    <property type="project" value="UniProtKB-UniRule"/>
</dbReference>
<dbReference type="eggNOG" id="COG0279">
    <property type="taxonomic scope" value="Bacteria"/>
</dbReference>
<feature type="binding site" evidence="9">
    <location>
        <position position="181"/>
    </location>
    <ligand>
        <name>Zn(2+)</name>
        <dbReference type="ChEBI" id="CHEBI:29105"/>
    </ligand>
</feature>
<feature type="binding site" evidence="9">
    <location>
        <begin position="58"/>
        <end position="60"/>
    </location>
    <ligand>
        <name>substrate</name>
    </ligand>
</feature>
<dbReference type="Gene3D" id="3.40.50.10490">
    <property type="entry name" value="Glucose-6-phosphate isomerase like protein, domain 1"/>
    <property type="match status" value="1"/>
</dbReference>
<evidence type="ECO:0000256" key="9">
    <source>
        <dbReference type="HAMAP-Rule" id="MF_00067"/>
    </source>
</evidence>
<evidence type="ECO:0000256" key="4">
    <source>
        <dbReference type="ARBA" id="ARBA00022490"/>
    </source>
</evidence>
<dbReference type="GO" id="GO:2001061">
    <property type="term" value="P:D-glycero-D-manno-heptose 7-phosphate biosynthetic process"/>
    <property type="evidence" value="ECO:0007669"/>
    <property type="project" value="UniProtKB-UniPathway"/>
</dbReference>
<comment type="similarity">
    <text evidence="3 9">Belongs to the SIS family. GmhA subfamily.</text>
</comment>
<protein>
    <recommendedName>
        <fullName evidence="9">Phosphoheptose isomerase</fullName>
        <ecNumber evidence="9">5.3.1.28</ecNumber>
    </recommendedName>
    <alternativeName>
        <fullName evidence="9">Sedoheptulose 7-phosphate isomerase</fullName>
    </alternativeName>
</protein>
<feature type="binding site" evidence="9">
    <location>
        <position position="71"/>
    </location>
    <ligand>
        <name>Zn(2+)</name>
        <dbReference type="ChEBI" id="CHEBI:29105"/>
    </ligand>
</feature>
<dbReference type="PANTHER" id="PTHR30390">
    <property type="entry name" value="SEDOHEPTULOSE 7-PHOSPHATE ISOMERASE / DNAA INITIATOR-ASSOCIATING FACTOR FOR REPLICATION INITIATION"/>
    <property type="match status" value="1"/>
</dbReference>
<dbReference type="KEGG" id="cpb:Cphamn1_0290"/>
<comment type="cofactor">
    <cofactor evidence="9">
        <name>Zn(2+)</name>
        <dbReference type="ChEBI" id="CHEBI:29105"/>
    </cofactor>
    <text evidence="9">Binds 1 zinc ion per subunit.</text>
</comment>
<dbReference type="GO" id="GO:0005975">
    <property type="term" value="P:carbohydrate metabolic process"/>
    <property type="evidence" value="ECO:0007669"/>
    <property type="project" value="UniProtKB-UniRule"/>
</dbReference>